<keyword evidence="2" id="KW-0812">Transmembrane</keyword>
<reference evidence="3 4" key="1">
    <citation type="journal article" date="2014" name="BMC Genomics">
        <title>Adaptive genomic structural variation in the grape powdery mildew pathogen, Erysiphe necator.</title>
        <authorList>
            <person name="Jones L."/>
            <person name="Riaz S."/>
            <person name="Morales-Cruz A."/>
            <person name="Amrine K.C."/>
            <person name="McGuire B."/>
            <person name="Gubler W.D."/>
            <person name="Walker M.A."/>
            <person name="Cantu D."/>
        </authorList>
    </citation>
    <scope>NUCLEOTIDE SEQUENCE [LARGE SCALE GENOMIC DNA]</scope>
    <source>
        <strain evidence="4">c</strain>
    </source>
</reference>
<protein>
    <submittedName>
        <fullName evidence="3">Uncharacterized protein</fullName>
    </submittedName>
</protein>
<dbReference type="HOGENOM" id="CLU_891965_0_0_1"/>
<feature type="region of interest" description="Disordered" evidence="1">
    <location>
        <begin position="247"/>
        <end position="291"/>
    </location>
</feature>
<dbReference type="EMBL" id="JNVN01000159">
    <property type="protein sequence ID" value="KHJ36055.1"/>
    <property type="molecule type" value="Genomic_DNA"/>
</dbReference>
<evidence type="ECO:0000256" key="2">
    <source>
        <dbReference type="SAM" id="Phobius"/>
    </source>
</evidence>
<feature type="transmembrane region" description="Helical" evidence="2">
    <location>
        <begin position="15"/>
        <end position="38"/>
    </location>
</feature>
<gene>
    <name evidence="3" type="ORF">EV44_g0294</name>
</gene>
<evidence type="ECO:0000313" key="4">
    <source>
        <dbReference type="Proteomes" id="UP000030854"/>
    </source>
</evidence>
<accession>A0A0B1PFG2</accession>
<dbReference type="CDD" id="cd12087">
    <property type="entry name" value="TM_EGFR-like"/>
    <property type="match status" value="1"/>
</dbReference>
<evidence type="ECO:0000256" key="1">
    <source>
        <dbReference type="SAM" id="MobiDB-lite"/>
    </source>
</evidence>
<dbReference type="OMA" id="THRAIIW"/>
<evidence type="ECO:0000313" key="3">
    <source>
        <dbReference type="EMBL" id="KHJ36055.1"/>
    </source>
</evidence>
<keyword evidence="2" id="KW-0472">Membrane</keyword>
<comment type="caution">
    <text evidence="3">The sequence shown here is derived from an EMBL/GenBank/DDBJ whole genome shotgun (WGS) entry which is preliminary data.</text>
</comment>
<name>A0A0B1PFG2_UNCNE</name>
<keyword evidence="4" id="KW-1185">Reference proteome</keyword>
<sequence length="312" mass="34976">MSSSVSYSSSLNKAAIGGIVCGVLAFFLILGLIIFVLLRQRKSKLMNKNQEKESAKIQDFEVNSKEREPDIQAPITQSQGTTEMNTQAIESRILESTQSLNNFDLNLFPGPPREYSIRQIPEEEVIPSEVSPALQTINEQSPNLTECYKLPVITFSDHAFPMPASLLSAQSTFDRTDMVHEGESQDQLTNLPIKNNIILARPTQSHSKKASRDVTREEKLEFFPQTFEPHATLHPGFYMKSQNVPIKEKDRESPTLGIRNPVKITADSSSTHRNSHGRYRSDSESSKNSLSSINRKIISDEELERLGIGSKI</sequence>
<proteinExistence type="predicted"/>
<keyword evidence="2" id="KW-1133">Transmembrane helix</keyword>
<organism evidence="3 4">
    <name type="scientific">Uncinula necator</name>
    <name type="common">Grape powdery mildew</name>
    <dbReference type="NCBI Taxonomy" id="52586"/>
    <lineage>
        <taxon>Eukaryota</taxon>
        <taxon>Fungi</taxon>
        <taxon>Dikarya</taxon>
        <taxon>Ascomycota</taxon>
        <taxon>Pezizomycotina</taxon>
        <taxon>Leotiomycetes</taxon>
        <taxon>Erysiphales</taxon>
        <taxon>Erysiphaceae</taxon>
        <taxon>Erysiphe</taxon>
    </lineage>
</organism>
<dbReference type="AlphaFoldDB" id="A0A0B1PFG2"/>
<dbReference type="Proteomes" id="UP000030854">
    <property type="component" value="Unassembled WGS sequence"/>
</dbReference>